<keyword evidence="3" id="KW-1185">Reference proteome</keyword>
<dbReference type="Pfam" id="PF04397">
    <property type="entry name" value="LytTR"/>
    <property type="match status" value="1"/>
</dbReference>
<dbReference type="EMBL" id="SLUO01000016">
    <property type="protein sequence ID" value="TCL55211.1"/>
    <property type="molecule type" value="Genomic_DNA"/>
</dbReference>
<dbReference type="InterPro" id="IPR007492">
    <property type="entry name" value="LytTR_DNA-bd_dom"/>
</dbReference>
<organism evidence="2 3">
    <name type="scientific">Kineothrix alysoides</name>
    <dbReference type="NCBI Taxonomy" id="1469948"/>
    <lineage>
        <taxon>Bacteria</taxon>
        <taxon>Bacillati</taxon>
        <taxon>Bacillota</taxon>
        <taxon>Clostridia</taxon>
        <taxon>Lachnospirales</taxon>
        <taxon>Lachnospiraceae</taxon>
        <taxon>Kineothrix</taxon>
    </lineage>
</organism>
<name>A0A4R1QQH3_9FIRM</name>
<evidence type="ECO:0000259" key="1">
    <source>
        <dbReference type="PROSITE" id="PS50930"/>
    </source>
</evidence>
<dbReference type="PANTHER" id="PTHR37299">
    <property type="entry name" value="TRANSCRIPTIONAL REGULATOR-RELATED"/>
    <property type="match status" value="1"/>
</dbReference>
<protein>
    <submittedName>
        <fullName evidence="2">LytTr DNA-binding domain-containing protein</fullName>
    </submittedName>
</protein>
<sequence>MKLMLQHKKELQETEIEIKYPEMTERITQMIQYIRQYDFVIEGFKEDKVYKIPLEQVYYIETTDRKTFVYLGNDVYESRKTIQTIESTLEGTTIIRIGKSLLLNISMLKSLKPYPNHRIKVELLNGEHLLVSRRYIAILKERIRREYGA</sequence>
<dbReference type="AlphaFoldDB" id="A0A4R1QQH3"/>
<keyword evidence="2" id="KW-0238">DNA-binding</keyword>
<dbReference type="Proteomes" id="UP000295718">
    <property type="component" value="Unassembled WGS sequence"/>
</dbReference>
<evidence type="ECO:0000313" key="2">
    <source>
        <dbReference type="EMBL" id="TCL55211.1"/>
    </source>
</evidence>
<accession>A0A4R1QQH3</accession>
<reference evidence="2 3" key="1">
    <citation type="submission" date="2019-03" db="EMBL/GenBank/DDBJ databases">
        <title>Genomic Encyclopedia of Type Strains, Phase IV (KMG-IV): sequencing the most valuable type-strain genomes for metagenomic binning, comparative biology and taxonomic classification.</title>
        <authorList>
            <person name="Goeker M."/>
        </authorList>
    </citation>
    <scope>NUCLEOTIDE SEQUENCE [LARGE SCALE GENOMIC DNA]</scope>
    <source>
        <strain evidence="2 3">DSM 100556</strain>
    </source>
</reference>
<dbReference type="OrthoDB" id="9808614at2"/>
<feature type="domain" description="HTH LytTR-type" evidence="1">
    <location>
        <begin position="41"/>
        <end position="145"/>
    </location>
</feature>
<dbReference type="PANTHER" id="PTHR37299:SF1">
    <property type="entry name" value="STAGE 0 SPORULATION PROTEIN A HOMOLOG"/>
    <property type="match status" value="1"/>
</dbReference>
<dbReference type="GO" id="GO:0003677">
    <property type="term" value="F:DNA binding"/>
    <property type="evidence" value="ECO:0007669"/>
    <property type="project" value="UniProtKB-KW"/>
</dbReference>
<dbReference type="PROSITE" id="PS50930">
    <property type="entry name" value="HTH_LYTTR"/>
    <property type="match status" value="1"/>
</dbReference>
<dbReference type="InterPro" id="IPR046947">
    <property type="entry name" value="LytR-like"/>
</dbReference>
<dbReference type="Gene3D" id="2.40.50.1020">
    <property type="entry name" value="LytTr DNA-binding domain"/>
    <property type="match status" value="1"/>
</dbReference>
<comment type="caution">
    <text evidence="2">The sequence shown here is derived from an EMBL/GenBank/DDBJ whole genome shotgun (WGS) entry which is preliminary data.</text>
</comment>
<dbReference type="SMART" id="SM00850">
    <property type="entry name" value="LytTR"/>
    <property type="match status" value="1"/>
</dbReference>
<evidence type="ECO:0000313" key="3">
    <source>
        <dbReference type="Proteomes" id="UP000295718"/>
    </source>
</evidence>
<proteinExistence type="predicted"/>
<dbReference type="STRING" id="1469948.GCA_000732725_03405"/>
<dbReference type="GO" id="GO:0000156">
    <property type="term" value="F:phosphorelay response regulator activity"/>
    <property type="evidence" value="ECO:0007669"/>
    <property type="project" value="InterPro"/>
</dbReference>
<gene>
    <name evidence="2" type="ORF">EDD76_11651</name>
</gene>